<name>A0ACC0TYX0_9AGAM</name>
<gene>
    <name evidence="1" type="ORF">F5148DRAFT_1330973</name>
</gene>
<comment type="caution">
    <text evidence="1">The sequence shown here is derived from an EMBL/GenBank/DDBJ whole genome shotgun (WGS) entry which is preliminary data.</text>
</comment>
<reference evidence="1" key="1">
    <citation type="submission" date="2021-03" db="EMBL/GenBank/DDBJ databases">
        <title>Evolutionary priming and transition to the ectomycorrhizal habit in an iconic lineage of mushroom-forming fungi: is preadaptation a requirement?</title>
        <authorList>
            <consortium name="DOE Joint Genome Institute"/>
            <person name="Looney B.P."/>
            <person name="Miyauchi S."/>
            <person name="Morin E."/>
            <person name="Drula E."/>
            <person name="Courty P.E."/>
            <person name="Chicoki N."/>
            <person name="Fauchery L."/>
            <person name="Kohler A."/>
            <person name="Kuo A."/>
            <person name="LaButti K."/>
            <person name="Pangilinan J."/>
            <person name="Lipzen A."/>
            <person name="Riley R."/>
            <person name="Andreopoulos W."/>
            <person name="He G."/>
            <person name="Johnson J."/>
            <person name="Barry K.W."/>
            <person name="Grigoriev I.V."/>
            <person name="Nagy L."/>
            <person name="Hibbett D."/>
            <person name="Henrissat B."/>
            <person name="Matheny P.B."/>
            <person name="Labbe J."/>
            <person name="Martin A.F."/>
        </authorList>
    </citation>
    <scope>NUCLEOTIDE SEQUENCE</scope>
    <source>
        <strain evidence="1">BPL698</strain>
    </source>
</reference>
<evidence type="ECO:0000313" key="1">
    <source>
        <dbReference type="EMBL" id="KAI9452600.1"/>
    </source>
</evidence>
<sequence>MGNTNLQYDAAIEGCRDIFLKKVSDYGTAWRILRTISVVDQIFIKALRIRTIQDKKQQRIGDDINSEFKGIVNYAVIGLIQLELDNPQVEEIPVAQVAEWYAKQVNFAKSTMLDKNHDYGEAWRDMSQESFVDLILMKLMRIKQILLNDGKTLISEGIDANYVDILNYAVFALILIEEKQQYTLGSWFVVYFSGLVKANDPLGLSYKMQEFFEVWGWHSLDSYTLSLAFIMNIFEVLAGVAVIIGWRMKLFSWLLLLLIIFFSFLTGYAMFSGKFKSCGCFGDCLPLTPAQSFTKDLVLLLLIIILFVNANKIYSLFKPWISAIVLLASVVIITVGQLYVLQHLPFVDCLPYKKGNNILEQMKPPVGSLPDSTVIIFQYKRNGRQVEFDDKHFPKDFDSTYQYIDRTEKKIREGAGGAKITDFSLVSLSGSDTTQAIFNQRNRYILVFVKDFADAQDWKNEKFTTVLDELRIRNVNFLFVTADVDGAKKWFNNSSRILKCDVTVIKTAARVTPTFFVMQGANVLGKYSYADADEVYDQMDTTK</sequence>
<dbReference type="Proteomes" id="UP001207468">
    <property type="component" value="Unassembled WGS sequence"/>
</dbReference>
<dbReference type="EMBL" id="JAGFNK010000331">
    <property type="protein sequence ID" value="KAI9452600.1"/>
    <property type="molecule type" value="Genomic_DNA"/>
</dbReference>
<protein>
    <submittedName>
        <fullName evidence="1">Uncharacterized protein</fullName>
    </submittedName>
</protein>
<keyword evidence="2" id="KW-1185">Reference proteome</keyword>
<organism evidence="1 2">
    <name type="scientific">Russula earlei</name>
    <dbReference type="NCBI Taxonomy" id="71964"/>
    <lineage>
        <taxon>Eukaryota</taxon>
        <taxon>Fungi</taxon>
        <taxon>Dikarya</taxon>
        <taxon>Basidiomycota</taxon>
        <taxon>Agaricomycotina</taxon>
        <taxon>Agaricomycetes</taxon>
        <taxon>Russulales</taxon>
        <taxon>Russulaceae</taxon>
        <taxon>Russula</taxon>
    </lineage>
</organism>
<proteinExistence type="predicted"/>
<accession>A0ACC0TYX0</accession>
<evidence type="ECO:0000313" key="2">
    <source>
        <dbReference type="Proteomes" id="UP001207468"/>
    </source>
</evidence>